<dbReference type="Proteomes" id="UP000708208">
    <property type="component" value="Unassembled WGS sequence"/>
</dbReference>
<sequence>RGLNCWGIRFVATITKREMS</sequence>
<reference evidence="1" key="1">
    <citation type="submission" date="2021-06" db="EMBL/GenBank/DDBJ databases">
        <authorList>
            <person name="Hodson N. C."/>
            <person name="Mongue J. A."/>
            <person name="Jaron S. K."/>
        </authorList>
    </citation>
    <scope>NUCLEOTIDE SEQUENCE</scope>
</reference>
<name>A0A8J2JZ31_9HEXA</name>
<gene>
    <name evidence="1" type="ORF">AFUS01_LOCUS6218</name>
</gene>
<accession>A0A8J2JZ31</accession>
<keyword evidence="2" id="KW-1185">Reference proteome</keyword>
<dbReference type="EMBL" id="CAJVCH010040699">
    <property type="protein sequence ID" value="CAG7716724.1"/>
    <property type="molecule type" value="Genomic_DNA"/>
</dbReference>
<evidence type="ECO:0000313" key="2">
    <source>
        <dbReference type="Proteomes" id="UP000708208"/>
    </source>
</evidence>
<protein>
    <submittedName>
        <fullName evidence="1">Uncharacterized protein</fullName>
    </submittedName>
</protein>
<feature type="non-terminal residue" evidence="1">
    <location>
        <position position="1"/>
    </location>
</feature>
<comment type="caution">
    <text evidence="1">The sequence shown here is derived from an EMBL/GenBank/DDBJ whole genome shotgun (WGS) entry which is preliminary data.</text>
</comment>
<evidence type="ECO:0000313" key="1">
    <source>
        <dbReference type="EMBL" id="CAG7716724.1"/>
    </source>
</evidence>
<organism evidence="1 2">
    <name type="scientific">Allacma fusca</name>
    <dbReference type="NCBI Taxonomy" id="39272"/>
    <lineage>
        <taxon>Eukaryota</taxon>
        <taxon>Metazoa</taxon>
        <taxon>Ecdysozoa</taxon>
        <taxon>Arthropoda</taxon>
        <taxon>Hexapoda</taxon>
        <taxon>Collembola</taxon>
        <taxon>Symphypleona</taxon>
        <taxon>Sminthuridae</taxon>
        <taxon>Allacma</taxon>
    </lineage>
</organism>
<proteinExistence type="predicted"/>
<dbReference type="AlphaFoldDB" id="A0A8J2JZ31"/>